<gene>
    <name evidence="6" type="ORF">QFZ34_002709</name>
</gene>
<evidence type="ECO:0000256" key="5">
    <source>
        <dbReference type="SAM" id="Phobius"/>
    </source>
</evidence>
<comment type="caution">
    <text evidence="6">The sequence shown here is derived from an EMBL/GenBank/DDBJ whole genome shotgun (WGS) entry which is preliminary data.</text>
</comment>
<protein>
    <submittedName>
        <fullName evidence="6">Protein-S-isoprenylcysteine O-methyltransferase Ste14</fullName>
    </submittedName>
</protein>
<organism evidence="6 7">
    <name type="scientific">Phyllobacterium ifriqiyense</name>
    <dbReference type="NCBI Taxonomy" id="314238"/>
    <lineage>
        <taxon>Bacteria</taxon>
        <taxon>Pseudomonadati</taxon>
        <taxon>Pseudomonadota</taxon>
        <taxon>Alphaproteobacteria</taxon>
        <taxon>Hyphomicrobiales</taxon>
        <taxon>Phyllobacteriaceae</taxon>
        <taxon>Phyllobacterium</taxon>
    </lineage>
</organism>
<evidence type="ECO:0000256" key="4">
    <source>
        <dbReference type="ARBA" id="ARBA00023136"/>
    </source>
</evidence>
<feature type="transmembrane region" description="Helical" evidence="5">
    <location>
        <begin position="18"/>
        <end position="38"/>
    </location>
</feature>
<feature type="transmembrane region" description="Helical" evidence="5">
    <location>
        <begin position="90"/>
        <end position="122"/>
    </location>
</feature>
<dbReference type="EMBL" id="JAUSZT010000003">
    <property type="protein sequence ID" value="MDQ0997527.1"/>
    <property type="molecule type" value="Genomic_DNA"/>
</dbReference>
<proteinExistence type="predicted"/>
<evidence type="ECO:0000313" key="6">
    <source>
        <dbReference type="EMBL" id="MDQ0997527.1"/>
    </source>
</evidence>
<reference evidence="6 7" key="1">
    <citation type="submission" date="2023-07" db="EMBL/GenBank/DDBJ databases">
        <title>Comparative genomics of wheat-associated soil bacteria to identify genetic determinants of phenazine resistance.</title>
        <authorList>
            <person name="Mouncey N."/>
        </authorList>
    </citation>
    <scope>NUCLEOTIDE SEQUENCE [LARGE SCALE GENOMIC DNA]</scope>
    <source>
        <strain evidence="6 7">W4I11</strain>
    </source>
</reference>
<dbReference type="Gene3D" id="1.20.120.1630">
    <property type="match status" value="1"/>
</dbReference>
<dbReference type="PANTHER" id="PTHR12714:SF9">
    <property type="entry name" value="PROTEIN-S-ISOPRENYLCYSTEINE O-METHYLTRANSFERASE"/>
    <property type="match status" value="1"/>
</dbReference>
<comment type="subcellular location">
    <subcellularLocation>
        <location evidence="1">Endomembrane system</location>
        <topology evidence="1">Multi-pass membrane protein</topology>
    </subcellularLocation>
</comment>
<feature type="transmembrane region" description="Helical" evidence="5">
    <location>
        <begin position="50"/>
        <end position="69"/>
    </location>
</feature>
<evidence type="ECO:0000256" key="2">
    <source>
        <dbReference type="ARBA" id="ARBA00022692"/>
    </source>
</evidence>
<dbReference type="PANTHER" id="PTHR12714">
    <property type="entry name" value="PROTEIN-S ISOPRENYLCYSTEINE O-METHYLTRANSFERASE"/>
    <property type="match status" value="1"/>
</dbReference>
<keyword evidence="2 5" id="KW-0812">Transmembrane</keyword>
<evidence type="ECO:0000313" key="7">
    <source>
        <dbReference type="Proteomes" id="UP001237780"/>
    </source>
</evidence>
<accession>A0ABU0S9T5</accession>
<keyword evidence="3 5" id="KW-1133">Transmembrane helix</keyword>
<evidence type="ECO:0000256" key="3">
    <source>
        <dbReference type="ARBA" id="ARBA00022989"/>
    </source>
</evidence>
<name>A0ABU0S9T5_9HYPH</name>
<evidence type="ECO:0000256" key="1">
    <source>
        <dbReference type="ARBA" id="ARBA00004127"/>
    </source>
</evidence>
<dbReference type="Proteomes" id="UP001237780">
    <property type="component" value="Unassembled WGS sequence"/>
</dbReference>
<keyword evidence="4 5" id="KW-0472">Membrane</keyword>
<sequence length="207" mass="23380">MALNSPKDMSRFQRRRRLVVAGITALVLMALLTIRSAWLDDWAHEYIEDIGVGMIVLSILGRMWCTLYIGGRKSAEIVRLGPYSISRNPLYVFSALGAAGIGMMTGSLIVGVALSLICYAAFHFVILAEEGYLERNFGETYISYKRAVPRFFPNLSIYRESELLSVRASMLYKTLADGLVFFVSYPLLEFVEYLQSTHVLPVLLRLY</sequence>
<keyword evidence="7" id="KW-1185">Reference proteome</keyword>
<dbReference type="InterPro" id="IPR007318">
    <property type="entry name" value="Phopholipid_MeTrfase"/>
</dbReference>
<dbReference type="Pfam" id="PF04191">
    <property type="entry name" value="PEMT"/>
    <property type="match status" value="1"/>
</dbReference>